<evidence type="ECO:0000313" key="3">
    <source>
        <dbReference type="Ensembl" id="ENSTGUP00000038505.1"/>
    </source>
</evidence>
<evidence type="ECO:0000256" key="1">
    <source>
        <dbReference type="SAM" id="MobiDB-lite"/>
    </source>
</evidence>
<evidence type="ECO:0000259" key="2">
    <source>
        <dbReference type="PROSITE" id="PS50916"/>
    </source>
</evidence>
<dbReference type="AlphaFoldDB" id="A0A674HU10"/>
<evidence type="ECO:0000313" key="4">
    <source>
        <dbReference type="Proteomes" id="UP000007754"/>
    </source>
</evidence>
<reference evidence="3 4" key="1">
    <citation type="journal article" date="2010" name="Nature">
        <title>The genome of a songbird.</title>
        <authorList>
            <person name="Warren W.C."/>
            <person name="Clayton D.F."/>
            <person name="Ellegren H."/>
            <person name="Arnold A.P."/>
            <person name="Hillier L.W."/>
            <person name="Kunstner A."/>
            <person name="Searle S."/>
            <person name="White S."/>
            <person name="Vilella A.J."/>
            <person name="Fairley S."/>
            <person name="Heger A."/>
            <person name="Kong L."/>
            <person name="Ponting C.P."/>
            <person name="Jarvis E.D."/>
            <person name="Mello C.V."/>
            <person name="Minx P."/>
            <person name="Lovell P."/>
            <person name="Velho T.A."/>
            <person name="Ferris M."/>
            <person name="Balakrishnan C.N."/>
            <person name="Sinha S."/>
            <person name="Blatti C."/>
            <person name="London S.E."/>
            <person name="Li Y."/>
            <person name="Lin Y.C."/>
            <person name="George J."/>
            <person name="Sweedler J."/>
            <person name="Southey B."/>
            <person name="Gunaratne P."/>
            <person name="Watson M."/>
            <person name="Nam K."/>
            <person name="Backstrom N."/>
            <person name="Smeds L."/>
            <person name="Nabholz B."/>
            <person name="Itoh Y."/>
            <person name="Whitney O."/>
            <person name="Pfenning A.R."/>
            <person name="Howard J."/>
            <person name="Volker M."/>
            <person name="Skinner B.M."/>
            <person name="Griffin D.K."/>
            <person name="Ye L."/>
            <person name="McLaren W.M."/>
            <person name="Flicek P."/>
            <person name="Quesada V."/>
            <person name="Velasco G."/>
            <person name="Lopez-Otin C."/>
            <person name="Puente X.S."/>
            <person name="Olender T."/>
            <person name="Lancet D."/>
            <person name="Smit A.F."/>
            <person name="Hubley R."/>
            <person name="Konkel M.K."/>
            <person name="Walker J.A."/>
            <person name="Batzer M.A."/>
            <person name="Gu W."/>
            <person name="Pollock D.D."/>
            <person name="Chen L."/>
            <person name="Cheng Z."/>
            <person name="Eichler E.E."/>
            <person name="Stapley J."/>
            <person name="Slate J."/>
            <person name="Ekblom R."/>
            <person name="Birkhead T."/>
            <person name="Burke T."/>
            <person name="Burt D."/>
            <person name="Scharff C."/>
            <person name="Adam I."/>
            <person name="Richard H."/>
            <person name="Sultan M."/>
            <person name="Soldatov A."/>
            <person name="Lehrach H."/>
            <person name="Edwards S.V."/>
            <person name="Yang S.P."/>
            <person name="Li X."/>
            <person name="Graves T."/>
            <person name="Fulton L."/>
            <person name="Nelson J."/>
            <person name="Chinwalla A."/>
            <person name="Hou S."/>
            <person name="Mardis E.R."/>
            <person name="Wilson R.K."/>
        </authorList>
    </citation>
    <scope>NUCLEOTIDE SEQUENCE [LARGE SCALE GENOMIC DNA]</scope>
</reference>
<dbReference type="GO" id="GO:0031267">
    <property type="term" value="F:small GTPase binding"/>
    <property type="evidence" value="ECO:0007669"/>
    <property type="project" value="InterPro"/>
</dbReference>
<accession>A0A674HU10</accession>
<organism evidence="3 4">
    <name type="scientific">Taeniopygia guttata</name>
    <name type="common">Zebra finch</name>
    <name type="synonym">Poephila guttata</name>
    <dbReference type="NCBI Taxonomy" id="59729"/>
    <lineage>
        <taxon>Eukaryota</taxon>
        <taxon>Metazoa</taxon>
        <taxon>Chordata</taxon>
        <taxon>Craniata</taxon>
        <taxon>Vertebrata</taxon>
        <taxon>Euteleostomi</taxon>
        <taxon>Archelosauria</taxon>
        <taxon>Archosauria</taxon>
        <taxon>Dinosauria</taxon>
        <taxon>Saurischia</taxon>
        <taxon>Theropoda</taxon>
        <taxon>Coelurosauria</taxon>
        <taxon>Aves</taxon>
        <taxon>Neognathae</taxon>
        <taxon>Neoaves</taxon>
        <taxon>Telluraves</taxon>
        <taxon>Australaves</taxon>
        <taxon>Passeriformes</taxon>
        <taxon>Passeroidea</taxon>
        <taxon>Estrildidae</taxon>
        <taxon>Estrildinae</taxon>
        <taxon>Taeniopygia</taxon>
    </lineage>
</organism>
<proteinExistence type="predicted"/>
<dbReference type="GO" id="GO:0006886">
    <property type="term" value="P:intracellular protein transport"/>
    <property type="evidence" value="ECO:0007669"/>
    <property type="project" value="InterPro"/>
</dbReference>
<dbReference type="Proteomes" id="UP000007754">
    <property type="component" value="Chromosome 1"/>
</dbReference>
<protein>
    <recommendedName>
        <fullName evidence="2">RabBD domain-containing protein</fullName>
    </recommendedName>
</protein>
<reference evidence="3" key="3">
    <citation type="submission" date="2025-09" db="UniProtKB">
        <authorList>
            <consortium name="Ensembl"/>
        </authorList>
    </citation>
    <scope>IDENTIFICATION</scope>
</reference>
<sequence length="141" mass="15362">SGRRCDLSFLNEEEARAIFQVLQRDAELRRAEKDRVRYRLSPPSCRCPWRPRGGVGHGTGFLEGARPQPGDAGRLSSRRGERETGWQGAPRREGSAPAKVDWGCGAARRGELSSPRSCRGGRQRQCLPPALAAAGAVRPGT</sequence>
<dbReference type="PANTHER" id="PTHR21469">
    <property type="entry name" value="EXOPHILIN-5"/>
    <property type="match status" value="1"/>
</dbReference>
<dbReference type="InterPro" id="IPR010911">
    <property type="entry name" value="Rab_BD"/>
</dbReference>
<dbReference type="Ensembl" id="ENSTGUT00000037562.1">
    <property type="protein sequence ID" value="ENSTGUP00000038505.1"/>
    <property type="gene ID" value="ENSTGUG00000024031.1"/>
</dbReference>
<keyword evidence="4" id="KW-1185">Reference proteome</keyword>
<dbReference type="PROSITE" id="PS50916">
    <property type="entry name" value="RABBD"/>
    <property type="match status" value="1"/>
</dbReference>
<dbReference type="Gene3D" id="6.10.250.3000">
    <property type="match status" value="1"/>
</dbReference>
<name>A0A674HU10_TAEGU</name>
<dbReference type="InParanoid" id="A0A674HU10"/>
<dbReference type="InterPro" id="IPR039916">
    <property type="entry name" value="EXPH5"/>
</dbReference>
<dbReference type="PANTHER" id="PTHR21469:SF4">
    <property type="entry name" value="EXOPHILIN-5"/>
    <property type="match status" value="1"/>
</dbReference>
<feature type="domain" description="RabBD" evidence="2">
    <location>
        <begin position="4"/>
        <end position="64"/>
    </location>
</feature>
<feature type="region of interest" description="Disordered" evidence="1">
    <location>
        <begin position="49"/>
        <end position="141"/>
    </location>
</feature>
<feature type="compositionally biased region" description="Basic and acidic residues" evidence="1">
    <location>
        <begin position="78"/>
        <end position="94"/>
    </location>
</feature>
<reference evidence="3" key="2">
    <citation type="submission" date="2025-08" db="UniProtKB">
        <authorList>
            <consortium name="Ensembl"/>
        </authorList>
    </citation>
    <scope>IDENTIFICATION</scope>
</reference>